<dbReference type="AlphaFoldDB" id="A0A1Z3ND41"/>
<evidence type="ECO:0000259" key="9">
    <source>
        <dbReference type="PROSITE" id="PS51352"/>
    </source>
</evidence>
<evidence type="ECO:0000256" key="6">
    <source>
        <dbReference type="ARBA" id="ARBA00023136"/>
    </source>
</evidence>
<dbReference type="Proteomes" id="UP000197003">
    <property type="component" value="Chromosome"/>
</dbReference>
<feature type="transmembrane region" description="Helical" evidence="8">
    <location>
        <begin position="469"/>
        <end position="487"/>
    </location>
</feature>
<dbReference type="GO" id="GO:0045454">
    <property type="term" value="P:cell redox homeostasis"/>
    <property type="evidence" value="ECO:0007669"/>
    <property type="project" value="TreeGrafter"/>
</dbReference>
<organism evidence="10 11">
    <name type="scientific">Bdellovibrio bacteriovorus</name>
    <dbReference type="NCBI Taxonomy" id="959"/>
    <lineage>
        <taxon>Bacteria</taxon>
        <taxon>Pseudomonadati</taxon>
        <taxon>Bdellovibrionota</taxon>
        <taxon>Bdellovibrionia</taxon>
        <taxon>Bdellovibrionales</taxon>
        <taxon>Pseudobdellovibrionaceae</taxon>
        <taxon>Bdellovibrio</taxon>
    </lineage>
</organism>
<dbReference type="EMBL" id="CP020946">
    <property type="protein sequence ID" value="ASD65376.1"/>
    <property type="molecule type" value="Genomic_DNA"/>
</dbReference>
<dbReference type="PROSITE" id="PS51352">
    <property type="entry name" value="THIOREDOXIN_2"/>
    <property type="match status" value="1"/>
</dbReference>
<dbReference type="Pfam" id="PF02683">
    <property type="entry name" value="DsbD_TM"/>
    <property type="match status" value="1"/>
</dbReference>
<dbReference type="Gene3D" id="2.60.40.1250">
    <property type="entry name" value="Thiol:disulfide interchange protein DsbD, N-terminal domain"/>
    <property type="match status" value="1"/>
</dbReference>
<dbReference type="InterPro" id="IPR003834">
    <property type="entry name" value="Cyt_c_assmbl_TM_dom"/>
</dbReference>
<dbReference type="Pfam" id="PF11412">
    <property type="entry name" value="DsbD_N"/>
    <property type="match status" value="1"/>
</dbReference>
<dbReference type="InterPro" id="IPR013766">
    <property type="entry name" value="Thioredoxin_domain"/>
</dbReference>
<evidence type="ECO:0000313" key="11">
    <source>
        <dbReference type="Proteomes" id="UP000197003"/>
    </source>
</evidence>
<feature type="transmembrane region" description="Helical" evidence="8">
    <location>
        <begin position="324"/>
        <end position="344"/>
    </location>
</feature>
<keyword evidence="5 8" id="KW-1133">Transmembrane helix</keyword>
<evidence type="ECO:0000256" key="8">
    <source>
        <dbReference type="SAM" id="Phobius"/>
    </source>
</evidence>
<evidence type="ECO:0000256" key="3">
    <source>
        <dbReference type="ARBA" id="ARBA00022692"/>
    </source>
</evidence>
<dbReference type="PROSITE" id="PS00194">
    <property type="entry name" value="THIOREDOXIN_1"/>
    <property type="match status" value="1"/>
</dbReference>
<keyword evidence="4" id="KW-0201">Cytochrome c-type biogenesis</keyword>
<dbReference type="CDD" id="cd02953">
    <property type="entry name" value="DsbDgamma"/>
    <property type="match status" value="1"/>
</dbReference>
<evidence type="ECO:0000313" key="10">
    <source>
        <dbReference type="EMBL" id="ASD65376.1"/>
    </source>
</evidence>
<dbReference type="SUPFAM" id="SSF52833">
    <property type="entry name" value="Thioredoxin-like"/>
    <property type="match status" value="1"/>
</dbReference>
<keyword evidence="2" id="KW-1003">Cell membrane</keyword>
<dbReference type="NCBIfam" id="NF001419">
    <property type="entry name" value="PRK00293.1"/>
    <property type="match status" value="1"/>
</dbReference>
<dbReference type="SUPFAM" id="SSF74863">
    <property type="entry name" value="Thiol:disulfide interchange protein DsbD, N-terminal domain (DsbD-alpha)"/>
    <property type="match status" value="1"/>
</dbReference>
<dbReference type="OrthoDB" id="5287452at2"/>
<keyword evidence="3 8" id="KW-0812">Transmembrane</keyword>
<evidence type="ECO:0000256" key="5">
    <source>
        <dbReference type="ARBA" id="ARBA00022989"/>
    </source>
</evidence>
<evidence type="ECO:0000256" key="2">
    <source>
        <dbReference type="ARBA" id="ARBA00022475"/>
    </source>
</evidence>
<evidence type="ECO:0000256" key="1">
    <source>
        <dbReference type="ARBA" id="ARBA00004651"/>
    </source>
</evidence>
<dbReference type="Pfam" id="PF13899">
    <property type="entry name" value="Thioredoxin_7"/>
    <property type="match status" value="1"/>
</dbReference>
<dbReference type="InterPro" id="IPR028250">
    <property type="entry name" value="DsbDN"/>
</dbReference>
<dbReference type="PANTHER" id="PTHR32234">
    <property type="entry name" value="THIOL:DISULFIDE INTERCHANGE PROTEIN DSBD"/>
    <property type="match status" value="1"/>
</dbReference>
<name>A0A1Z3ND41_BDEBC</name>
<evidence type="ECO:0000256" key="4">
    <source>
        <dbReference type="ARBA" id="ARBA00022748"/>
    </source>
</evidence>
<sequence>MRKPPNTITNTTNIPTKPIRYDLSVSLSDRTVLILSQSQINLPMVRRDTKRKLMRFSLFYVVAILLSLFASPKSWAADPNDTDPLLAETKVVPYEWSPGQGGNIEIKMTLPEGYHAYEDKFSVVILEPDGFKVAPFKIEPIVEWHDKFSKKMRSGMEKAATLTAHIEAPHRFLKKHTKMKMELTYQACSDQFCLFPTTKLIEVPIVVTMVEGEAQIKDAEVQPMVAPTEFFDTANFQKYLGSSMIAGLIFVFFAGIFTSFTPCIFPMIPITLAVLGNHSNERTRLQNFFTSCIYVLGIATTYSLLGLAAASSGGLFGASLGNPYVLTVVCAIFLAMALSMYGLYDLQVPAFLRNKLGRGTKKQGVIGVYLTGLFAGIVASPCVGPVLVAILTYVASTQNKMMGFLYLFVYALGLGLIFIVLGLFNQLANALPRSGPWMNAFKFILGTLMLSAFYYYLELLLPARWFDGALAIGLIVLASIYGAFLPAKGQSALRHIQKGLMQALLVVGIGYAVIAVLDLRPYIRGQMIGGASINQIQKLNWQPYSEAALAQATKDQKPVIIDFWAEWCAACHELEEHTFTDPRVRAMSENYVLLKFDATKDSPELRELKKKYHIQGLPTVVFINPHGVWIDALTLTQFEKAPEFLRRMEKGRQ</sequence>
<dbReference type="InterPro" id="IPR036249">
    <property type="entry name" value="Thioredoxin-like_sf"/>
</dbReference>
<reference evidence="10 11" key="1">
    <citation type="submission" date="2017-04" db="EMBL/GenBank/DDBJ databases">
        <title>Whole genome sequence of Bdellovibrio bacteriovorus strain SSB218315.</title>
        <authorList>
            <person name="Oyedara O."/>
            <person name="Rodriguez-Perez M.A."/>
        </authorList>
    </citation>
    <scope>NUCLEOTIDE SEQUENCE [LARGE SCALE GENOMIC DNA]</scope>
    <source>
        <strain evidence="10 11">SSB218315</strain>
    </source>
</reference>
<dbReference type="GO" id="GO:0015035">
    <property type="term" value="F:protein-disulfide reductase activity"/>
    <property type="evidence" value="ECO:0007669"/>
    <property type="project" value="TreeGrafter"/>
</dbReference>
<feature type="transmembrane region" description="Helical" evidence="8">
    <location>
        <begin position="365"/>
        <end position="391"/>
    </location>
</feature>
<dbReference type="InterPro" id="IPR017937">
    <property type="entry name" value="Thioredoxin_CS"/>
</dbReference>
<feature type="transmembrane region" description="Helical" evidence="8">
    <location>
        <begin position="403"/>
        <end position="424"/>
    </location>
</feature>
<feature type="transmembrane region" description="Helical" evidence="8">
    <location>
        <begin position="53"/>
        <end position="70"/>
    </location>
</feature>
<gene>
    <name evidence="10" type="ORF">B9G79_03125</name>
</gene>
<dbReference type="InterPro" id="IPR036929">
    <property type="entry name" value="DsbDN_sf"/>
</dbReference>
<keyword evidence="7" id="KW-0676">Redox-active center</keyword>
<evidence type="ECO:0000256" key="7">
    <source>
        <dbReference type="ARBA" id="ARBA00023284"/>
    </source>
</evidence>
<feature type="transmembrane region" description="Helical" evidence="8">
    <location>
        <begin position="245"/>
        <end position="276"/>
    </location>
</feature>
<dbReference type="InterPro" id="IPR035671">
    <property type="entry name" value="DsbD_gamma"/>
</dbReference>
<accession>A0A1Z3ND41</accession>
<dbReference type="PANTHER" id="PTHR32234:SF0">
    <property type="entry name" value="THIOL:DISULFIDE INTERCHANGE PROTEIN DSBD"/>
    <property type="match status" value="1"/>
</dbReference>
<dbReference type="GO" id="GO:0017004">
    <property type="term" value="P:cytochrome complex assembly"/>
    <property type="evidence" value="ECO:0007669"/>
    <property type="project" value="UniProtKB-KW"/>
</dbReference>
<feature type="transmembrane region" description="Helical" evidence="8">
    <location>
        <begin position="436"/>
        <end position="457"/>
    </location>
</feature>
<feature type="domain" description="Thioredoxin" evidence="9">
    <location>
        <begin position="514"/>
        <end position="653"/>
    </location>
</feature>
<keyword evidence="6 8" id="KW-0472">Membrane</keyword>
<comment type="subcellular location">
    <subcellularLocation>
        <location evidence="1">Cell membrane</location>
        <topology evidence="1">Multi-pass membrane protein</topology>
    </subcellularLocation>
</comment>
<feature type="transmembrane region" description="Helical" evidence="8">
    <location>
        <begin position="499"/>
        <end position="517"/>
    </location>
</feature>
<dbReference type="Gene3D" id="3.40.30.10">
    <property type="entry name" value="Glutaredoxin"/>
    <property type="match status" value="1"/>
</dbReference>
<proteinExistence type="predicted"/>
<protein>
    <submittedName>
        <fullName evidence="10">Thiol:disulfide interchange protein</fullName>
    </submittedName>
</protein>
<feature type="transmembrane region" description="Helical" evidence="8">
    <location>
        <begin position="288"/>
        <end position="312"/>
    </location>
</feature>
<dbReference type="GO" id="GO:0005886">
    <property type="term" value="C:plasma membrane"/>
    <property type="evidence" value="ECO:0007669"/>
    <property type="project" value="UniProtKB-SubCell"/>
</dbReference>